<accession>A0A0F5JTS4</accession>
<reference evidence="2 3" key="1">
    <citation type="submission" date="2015-03" db="EMBL/GenBank/DDBJ databases">
        <title>Draft Genome Sequence of Burkholderia andropogonis type strain ICMP2807, isolated from Sorghum bicolor.</title>
        <authorList>
            <person name="Lopes-Santos L."/>
            <person name="Castro D.B."/>
            <person name="Ottoboni L.M."/>
            <person name="Park D."/>
            <person name="Weirc B.S."/>
            <person name="Destefano S.A."/>
        </authorList>
    </citation>
    <scope>NUCLEOTIDE SEQUENCE [LARGE SCALE GENOMIC DNA]</scope>
    <source>
        <strain evidence="2 3">ICMP2807</strain>
    </source>
</reference>
<dbReference type="GO" id="GO:0016616">
    <property type="term" value="F:oxidoreductase activity, acting on the CH-OH group of donors, NAD or NADP as acceptor"/>
    <property type="evidence" value="ECO:0007669"/>
    <property type="project" value="TreeGrafter"/>
</dbReference>
<dbReference type="GO" id="GO:0030497">
    <property type="term" value="P:fatty acid elongation"/>
    <property type="evidence" value="ECO:0007669"/>
    <property type="project" value="TreeGrafter"/>
</dbReference>
<evidence type="ECO:0008006" key="4">
    <source>
        <dbReference type="Google" id="ProtNLM"/>
    </source>
</evidence>
<feature type="non-terminal residue" evidence="2">
    <location>
        <position position="1"/>
    </location>
</feature>
<dbReference type="PANTHER" id="PTHR42760">
    <property type="entry name" value="SHORT-CHAIN DEHYDROGENASES/REDUCTASES FAMILY MEMBER"/>
    <property type="match status" value="1"/>
</dbReference>
<evidence type="ECO:0000313" key="3">
    <source>
        <dbReference type="Proteomes" id="UP000033618"/>
    </source>
</evidence>
<dbReference type="PANTHER" id="PTHR42760:SF135">
    <property type="entry name" value="BLL7886 PROTEIN"/>
    <property type="match status" value="1"/>
</dbReference>
<dbReference type="OrthoDB" id="9803333at2"/>
<dbReference type="Pfam" id="PF13561">
    <property type="entry name" value="adh_short_C2"/>
    <property type="match status" value="1"/>
</dbReference>
<protein>
    <recommendedName>
        <fullName evidence="4">3-oxoacyl-ACP reductase</fullName>
    </recommendedName>
</protein>
<sequence>LSSAFHLIQAVLPEMRAQKWGRLILTSSVAAQIGGVIGPHYAASKAGMLGLAHYYAAVLAKEGITANVIAPALIETDMIKNNPAIKPTLIPVGRFGVPDEVSSVALMLAGNGYITGQTININGGWYMS</sequence>
<dbReference type="Gene3D" id="3.40.50.720">
    <property type="entry name" value="NAD(P)-binding Rossmann-like Domain"/>
    <property type="match status" value="1"/>
</dbReference>
<comment type="similarity">
    <text evidence="1">Belongs to the short-chain dehydrogenases/reductases (SDR) family.</text>
</comment>
<keyword evidence="3" id="KW-1185">Reference proteome</keyword>
<organism evidence="2 3">
    <name type="scientific">Robbsia andropogonis</name>
    <dbReference type="NCBI Taxonomy" id="28092"/>
    <lineage>
        <taxon>Bacteria</taxon>
        <taxon>Pseudomonadati</taxon>
        <taxon>Pseudomonadota</taxon>
        <taxon>Betaproteobacteria</taxon>
        <taxon>Burkholderiales</taxon>
        <taxon>Burkholderiaceae</taxon>
        <taxon>Robbsia</taxon>
    </lineage>
</organism>
<dbReference type="STRING" id="28092.WM40_25585"/>
<dbReference type="RefSeq" id="WP_046154429.1">
    <property type="nucleotide sequence ID" value="NZ_LAQU01000083.1"/>
</dbReference>
<dbReference type="EMBL" id="LAQU01000083">
    <property type="protein sequence ID" value="KKB61040.1"/>
    <property type="molecule type" value="Genomic_DNA"/>
</dbReference>
<name>A0A0F5JTS4_9BURK</name>
<dbReference type="InterPro" id="IPR036291">
    <property type="entry name" value="NAD(P)-bd_dom_sf"/>
</dbReference>
<dbReference type="SUPFAM" id="SSF51735">
    <property type="entry name" value="NAD(P)-binding Rossmann-fold domains"/>
    <property type="match status" value="1"/>
</dbReference>
<comment type="caution">
    <text evidence="2">The sequence shown here is derived from an EMBL/GenBank/DDBJ whole genome shotgun (WGS) entry which is preliminary data.</text>
</comment>
<dbReference type="Proteomes" id="UP000033618">
    <property type="component" value="Unassembled WGS sequence"/>
</dbReference>
<evidence type="ECO:0000313" key="2">
    <source>
        <dbReference type="EMBL" id="KKB61040.1"/>
    </source>
</evidence>
<dbReference type="PRINTS" id="PR00081">
    <property type="entry name" value="GDHRDH"/>
</dbReference>
<dbReference type="InterPro" id="IPR002347">
    <property type="entry name" value="SDR_fam"/>
</dbReference>
<gene>
    <name evidence="2" type="ORF">WM40_25585</name>
</gene>
<proteinExistence type="inferred from homology"/>
<dbReference type="PATRIC" id="fig|28092.6.peg.6030"/>
<evidence type="ECO:0000256" key="1">
    <source>
        <dbReference type="ARBA" id="ARBA00006484"/>
    </source>
</evidence>
<dbReference type="AlphaFoldDB" id="A0A0F5JTS4"/>